<evidence type="ECO:0000313" key="4">
    <source>
        <dbReference type="EMBL" id="ODR55033.1"/>
    </source>
</evidence>
<dbReference type="Gene3D" id="3.90.550.10">
    <property type="entry name" value="Spore Coat Polysaccharide Biosynthesis Protein SpsA, Chain A"/>
    <property type="match status" value="1"/>
</dbReference>
<evidence type="ECO:0008006" key="9">
    <source>
        <dbReference type="Google" id="ProtNLM"/>
    </source>
</evidence>
<dbReference type="EMBL" id="MCGH01000002">
    <property type="protein sequence ID" value="ODM07307.1"/>
    <property type="molecule type" value="Genomic_DNA"/>
</dbReference>
<reference evidence="4 6" key="3">
    <citation type="submission" date="2016-08" db="EMBL/GenBank/DDBJ databases">
        <authorList>
            <person name="Seilhamer J.J."/>
        </authorList>
    </citation>
    <scope>NUCLEOTIDE SEQUENCE [LARGE SCALE GENOMIC DNA]</scope>
    <source>
        <strain evidence="4 6">NML150140-1</strain>
    </source>
</reference>
<reference evidence="5 8" key="1">
    <citation type="submission" date="2016-07" db="EMBL/GenBank/DDBJ databases">
        <title>Characterization of isolates of Eisenbergiella tayi derived from blood cultures, using whole genome sequencing.</title>
        <authorList>
            <person name="Burdz T."/>
            <person name="Wiebe D."/>
            <person name="Huynh C."/>
            <person name="Bernard K."/>
        </authorList>
    </citation>
    <scope>NUCLEOTIDE SEQUENCE [LARGE SCALE GENOMIC DNA]</scope>
    <source>
        <strain evidence="1 5">NML 110608</strain>
        <strain evidence="2 8">NML 120489</strain>
    </source>
</reference>
<evidence type="ECO:0000313" key="8">
    <source>
        <dbReference type="Proteomes" id="UP000095003"/>
    </source>
</evidence>
<evidence type="ECO:0000313" key="6">
    <source>
        <dbReference type="Proteomes" id="UP000094271"/>
    </source>
</evidence>
<dbReference type="EMBL" id="MCGI01000002">
    <property type="protein sequence ID" value="ODM11934.1"/>
    <property type="molecule type" value="Genomic_DNA"/>
</dbReference>
<gene>
    <name evidence="2" type="ORF">BEH84_02549</name>
    <name evidence="4" type="ORF">BEI59_03665</name>
    <name evidence="1" type="ORF">BEI61_03197</name>
    <name evidence="3" type="ORF">BEI63_28620</name>
</gene>
<evidence type="ECO:0000313" key="7">
    <source>
        <dbReference type="Proteomes" id="UP000094869"/>
    </source>
</evidence>
<dbReference type="GeneID" id="93304114"/>
<organism evidence="4 6">
    <name type="scientific">Eisenbergiella tayi</name>
    <dbReference type="NCBI Taxonomy" id="1432052"/>
    <lineage>
        <taxon>Bacteria</taxon>
        <taxon>Bacillati</taxon>
        <taxon>Bacillota</taxon>
        <taxon>Clostridia</taxon>
        <taxon>Lachnospirales</taxon>
        <taxon>Lachnospiraceae</taxon>
        <taxon>Eisenbergiella</taxon>
    </lineage>
</organism>
<keyword evidence="7" id="KW-1185">Reference proteome</keyword>
<protein>
    <recommendedName>
        <fullName evidence="9">Glycosyltransferase 2-like domain-containing protein</fullName>
    </recommendedName>
</protein>
<dbReference type="Proteomes" id="UP000094067">
    <property type="component" value="Unassembled WGS sequence"/>
</dbReference>
<comment type="caution">
    <text evidence="4">The sequence shown here is derived from an EMBL/GenBank/DDBJ whole genome shotgun (WGS) entry which is preliminary data.</text>
</comment>
<dbReference type="OrthoDB" id="183314at2"/>
<proteinExistence type="predicted"/>
<dbReference type="Proteomes" id="UP000094869">
    <property type="component" value="Unassembled WGS sequence"/>
</dbReference>
<name>A0A1E3UMZ3_9FIRM</name>
<dbReference type="Proteomes" id="UP000094271">
    <property type="component" value="Unassembled WGS sequence"/>
</dbReference>
<dbReference type="SUPFAM" id="SSF53448">
    <property type="entry name" value="Nucleotide-diphospho-sugar transferases"/>
    <property type="match status" value="1"/>
</dbReference>
<dbReference type="InterPro" id="IPR029044">
    <property type="entry name" value="Nucleotide-diphossugar_trans"/>
</dbReference>
<dbReference type="EMBL" id="MEHA01000002">
    <property type="protein sequence ID" value="ODR55033.1"/>
    <property type="molecule type" value="Genomic_DNA"/>
</dbReference>
<evidence type="ECO:0000313" key="5">
    <source>
        <dbReference type="Proteomes" id="UP000094067"/>
    </source>
</evidence>
<dbReference type="RefSeq" id="WP_044969455.1">
    <property type="nucleotide sequence ID" value="NZ_BAABXS010000001.1"/>
</dbReference>
<dbReference type="EMBL" id="MEHD01000051">
    <property type="protein sequence ID" value="ODR45746.1"/>
    <property type="molecule type" value="Genomic_DNA"/>
</dbReference>
<evidence type="ECO:0000313" key="1">
    <source>
        <dbReference type="EMBL" id="ODM07307.1"/>
    </source>
</evidence>
<reference evidence="3 7" key="2">
    <citation type="submission" date="2016-08" db="EMBL/GenBank/DDBJ databases">
        <title>Characterization of Isolates of Eisenbergiella tayi Derived from Blood Cultures, Using Whole Genome Sequencing.</title>
        <authorList>
            <person name="Bernier A.-M."/>
            <person name="Burdz T."/>
            <person name="Wiebe D."/>
            <person name="Bernard K."/>
        </authorList>
    </citation>
    <scope>NUCLEOTIDE SEQUENCE [LARGE SCALE GENOMIC DNA]</scope>
    <source>
        <strain evidence="3 7">NML120146</strain>
    </source>
</reference>
<evidence type="ECO:0000313" key="2">
    <source>
        <dbReference type="EMBL" id="ODM11934.1"/>
    </source>
</evidence>
<evidence type="ECO:0000313" key="3">
    <source>
        <dbReference type="EMBL" id="ODR45746.1"/>
    </source>
</evidence>
<dbReference type="Proteomes" id="UP000095003">
    <property type="component" value="Unassembled WGS sequence"/>
</dbReference>
<dbReference type="AlphaFoldDB" id="A0A1E3UMZ3"/>
<sequence length="280" mass="31628">MALQRVLVGSPVCERASVLRAFLISLKSLEHEGFLIDYIFIDDNDSEISEKLLKNFKREGSEVTVLPAVKGSAAEDTDARKEARLVRVAGYRNRIIRYAMQKEYDAVFLVDSDLILHPALVEYLRATQKGVISELFWSKSCAGRSSGPNAWLMEERAPNSDKRNAALYKKEADRRKKQFADRLKVSGIYEAGGLGSCTYIDKEAMDKGTRFVPARNPSQNTEEIFFCIQSGTMDIPLFVDTAYPAYHIHGEKDLEGALDYIRSSRGNTLRFPMVKRRKQG</sequence>
<accession>A0A1E3UMZ3</accession>